<accession>A0AA44WD35</accession>
<reference evidence="1 2" key="1">
    <citation type="submission" date="2017-12" db="EMBL/GenBank/DDBJ databases">
        <title>Comparative genomics yields insights into virulence evolution of Verticillium dahliae.</title>
        <authorList>
            <person name="Fan R."/>
            <person name="Armitage A.D."/>
            <person name="Cascant-Lopez E."/>
            <person name="Sobczyk M."/>
            <person name="Cockerton H.M."/>
            <person name="Harrison R.J."/>
        </authorList>
    </citation>
    <scope>NUCLEOTIDE SEQUENCE [LARGE SCALE GENOMIC DNA]</scope>
    <source>
        <strain evidence="1 2">12008</strain>
    </source>
</reference>
<dbReference type="Proteomes" id="UP000236305">
    <property type="component" value="Unassembled WGS sequence"/>
</dbReference>
<protein>
    <submittedName>
        <fullName evidence="1">Uncharacterized protein</fullName>
    </submittedName>
</protein>
<comment type="caution">
    <text evidence="1">The sequence shown here is derived from an EMBL/GenBank/DDBJ whole genome shotgun (WGS) entry which is preliminary data.</text>
</comment>
<dbReference type="EMBL" id="MPSH01000033">
    <property type="protein sequence ID" value="PNH28524.1"/>
    <property type="molecule type" value="Genomic_DNA"/>
</dbReference>
<sequence length="62" mass="6858">MLTVERWLVTASGQCLYTLQQGILHCTGCKKELDYSIRDVSMPLTHTAASSDVGGYVLRVQL</sequence>
<dbReference type="AlphaFoldDB" id="A0AA44WD35"/>
<evidence type="ECO:0000313" key="2">
    <source>
        <dbReference type="Proteomes" id="UP000236305"/>
    </source>
</evidence>
<proteinExistence type="predicted"/>
<organism evidence="1 2">
    <name type="scientific">Verticillium dahliae</name>
    <name type="common">Verticillium wilt</name>
    <dbReference type="NCBI Taxonomy" id="27337"/>
    <lineage>
        <taxon>Eukaryota</taxon>
        <taxon>Fungi</taxon>
        <taxon>Dikarya</taxon>
        <taxon>Ascomycota</taxon>
        <taxon>Pezizomycotina</taxon>
        <taxon>Sordariomycetes</taxon>
        <taxon>Hypocreomycetidae</taxon>
        <taxon>Glomerellales</taxon>
        <taxon>Plectosphaerellaceae</taxon>
        <taxon>Verticillium</taxon>
    </lineage>
</organism>
<evidence type="ECO:0000313" key="1">
    <source>
        <dbReference type="EMBL" id="PNH28524.1"/>
    </source>
</evidence>
<gene>
    <name evidence="1" type="ORF">BJF96_g8169</name>
</gene>
<name>A0AA44WD35_VERDA</name>